<dbReference type="GO" id="GO:0000160">
    <property type="term" value="P:phosphorelay signal transduction system"/>
    <property type="evidence" value="ECO:0007669"/>
    <property type="project" value="InterPro"/>
</dbReference>
<evidence type="ECO:0000313" key="3">
    <source>
        <dbReference type="EMBL" id="CAB4334929.1"/>
    </source>
</evidence>
<dbReference type="Pfam" id="PF00196">
    <property type="entry name" value="GerE"/>
    <property type="match status" value="1"/>
</dbReference>
<gene>
    <name evidence="3" type="ORF">UFOPK3574_00481</name>
</gene>
<dbReference type="InterPro" id="IPR016032">
    <property type="entry name" value="Sig_transdc_resp-reg_C-effctor"/>
</dbReference>
<name>A0A6J5Z373_9ZZZZ</name>
<dbReference type="InterPro" id="IPR001789">
    <property type="entry name" value="Sig_transdc_resp-reg_receiver"/>
</dbReference>
<dbReference type="CDD" id="cd00156">
    <property type="entry name" value="REC"/>
    <property type="match status" value="1"/>
</dbReference>
<proteinExistence type="predicted"/>
<dbReference type="EMBL" id="CAESAF010000034">
    <property type="protein sequence ID" value="CAB4334929.1"/>
    <property type="molecule type" value="Genomic_DNA"/>
</dbReference>
<dbReference type="InterPro" id="IPR000792">
    <property type="entry name" value="Tscrpt_reg_LuxR_C"/>
</dbReference>
<dbReference type="SMART" id="SM00448">
    <property type="entry name" value="REC"/>
    <property type="match status" value="1"/>
</dbReference>
<reference evidence="3" key="1">
    <citation type="submission" date="2020-05" db="EMBL/GenBank/DDBJ databases">
        <authorList>
            <person name="Chiriac C."/>
            <person name="Salcher M."/>
            <person name="Ghai R."/>
            <person name="Kavagutti S V."/>
        </authorList>
    </citation>
    <scope>NUCLEOTIDE SEQUENCE</scope>
</reference>
<dbReference type="GO" id="GO:0006355">
    <property type="term" value="P:regulation of DNA-templated transcription"/>
    <property type="evidence" value="ECO:0007669"/>
    <property type="project" value="InterPro"/>
</dbReference>
<dbReference type="InterPro" id="IPR039420">
    <property type="entry name" value="WalR-like"/>
</dbReference>
<dbReference type="AlphaFoldDB" id="A0A6J5Z373"/>
<dbReference type="Pfam" id="PF00072">
    <property type="entry name" value="Response_reg"/>
    <property type="match status" value="1"/>
</dbReference>
<dbReference type="Gene3D" id="1.10.10.10">
    <property type="entry name" value="Winged helix-like DNA-binding domain superfamily/Winged helix DNA-binding domain"/>
    <property type="match status" value="1"/>
</dbReference>
<dbReference type="PANTHER" id="PTHR43214:SF42">
    <property type="entry name" value="TRANSCRIPTIONAL REGULATORY PROTEIN DESR"/>
    <property type="match status" value="1"/>
</dbReference>
<dbReference type="PANTHER" id="PTHR43214">
    <property type="entry name" value="TWO-COMPONENT RESPONSE REGULATOR"/>
    <property type="match status" value="1"/>
</dbReference>
<dbReference type="InterPro" id="IPR011006">
    <property type="entry name" value="CheY-like_superfamily"/>
</dbReference>
<accession>A0A6J5Z373</accession>
<dbReference type="SUPFAM" id="SSF46894">
    <property type="entry name" value="C-terminal effector domain of the bipartite response regulators"/>
    <property type="match status" value="1"/>
</dbReference>
<dbReference type="SUPFAM" id="SSF52172">
    <property type="entry name" value="CheY-like"/>
    <property type="match status" value="1"/>
</dbReference>
<sequence>MNVGQKTIRVLLVEDDDFTRNVVREMLVASGIEVHQVASVAQAIETLDEFDPHVVVTDLDLGHGPDGADLLTKISEERPWIGMVIMTAHASPELAINDASRIPEHAGYIVKSELNSIQNLITLIEESIVMPGNFKGAGSGRDEKITVTSTQAEILRMIADGLSNASIAETRGISLRAAEALVQRTFAALGVNGDPNINPRVVAVRMWQQGKVVVK</sequence>
<dbReference type="Gene3D" id="3.40.50.2300">
    <property type="match status" value="1"/>
</dbReference>
<dbReference type="GO" id="GO:0003677">
    <property type="term" value="F:DNA binding"/>
    <property type="evidence" value="ECO:0007669"/>
    <property type="project" value="UniProtKB-KW"/>
</dbReference>
<organism evidence="3">
    <name type="scientific">freshwater metagenome</name>
    <dbReference type="NCBI Taxonomy" id="449393"/>
    <lineage>
        <taxon>unclassified sequences</taxon>
        <taxon>metagenomes</taxon>
        <taxon>ecological metagenomes</taxon>
    </lineage>
</organism>
<evidence type="ECO:0000256" key="1">
    <source>
        <dbReference type="ARBA" id="ARBA00023125"/>
    </source>
</evidence>
<protein>
    <submittedName>
        <fullName evidence="3">Unannotated protein</fullName>
    </submittedName>
</protein>
<dbReference type="SMART" id="SM00421">
    <property type="entry name" value="HTH_LUXR"/>
    <property type="match status" value="1"/>
</dbReference>
<feature type="domain" description="Response regulatory" evidence="2">
    <location>
        <begin position="9"/>
        <end position="126"/>
    </location>
</feature>
<evidence type="ECO:0000259" key="2">
    <source>
        <dbReference type="PROSITE" id="PS50110"/>
    </source>
</evidence>
<dbReference type="PROSITE" id="PS50110">
    <property type="entry name" value="RESPONSE_REGULATORY"/>
    <property type="match status" value="1"/>
</dbReference>
<dbReference type="InterPro" id="IPR036388">
    <property type="entry name" value="WH-like_DNA-bd_sf"/>
</dbReference>
<keyword evidence="1" id="KW-0238">DNA-binding</keyword>